<accession>A0A0K2H109</accession>
<dbReference type="InterPro" id="IPR004550">
    <property type="entry name" value="AsnASE_II"/>
</dbReference>
<feature type="active site" evidence="8">
    <location>
        <position position="119"/>
    </location>
</feature>
<organism evidence="12 13">
    <name type="scientific">Corynebacterium lactis RW2-5</name>
    <dbReference type="NCBI Taxonomy" id="1408189"/>
    <lineage>
        <taxon>Bacteria</taxon>
        <taxon>Bacillati</taxon>
        <taxon>Actinomycetota</taxon>
        <taxon>Actinomycetes</taxon>
        <taxon>Mycobacteriales</taxon>
        <taxon>Corynebacteriaceae</taxon>
        <taxon>Corynebacterium</taxon>
    </lineage>
</organism>
<dbReference type="AlphaFoldDB" id="A0A0K2H109"/>
<evidence type="ECO:0000256" key="5">
    <source>
        <dbReference type="PIRSR" id="PIRSR001220-1"/>
    </source>
</evidence>
<dbReference type="Pfam" id="PF17763">
    <property type="entry name" value="Asparaginase_C"/>
    <property type="match status" value="1"/>
</dbReference>
<dbReference type="EC" id="3.5.1.1" evidence="2"/>
<dbReference type="InterPro" id="IPR027473">
    <property type="entry name" value="L-asparaginase_C"/>
</dbReference>
<dbReference type="Gene3D" id="3.40.50.40">
    <property type="match status" value="1"/>
</dbReference>
<dbReference type="PROSITE" id="PS51732">
    <property type="entry name" value="ASN_GLN_ASE_3"/>
    <property type="match status" value="1"/>
</dbReference>
<dbReference type="Proteomes" id="UP000058446">
    <property type="component" value="Chromosome"/>
</dbReference>
<feature type="domain" description="L-asparaginase N-terminal" evidence="10">
    <location>
        <begin position="32"/>
        <end position="204"/>
    </location>
</feature>
<dbReference type="InterPro" id="IPR027475">
    <property type="entry name" value="Asparaginase/glutaminase_AS2"/>
</dbReference>
<dbReference type="PATRIC" id="fig|1408189.4.peg.1563"/>
<dbReference type="InterPro" id="IPR040919">
    <property type="entry name" value="Asparaginase_C"/>
</dbReference>
<evidence type="ECO:0000256" key="2">
    <source>
        <dbReference type="ARBA" id="ARBA00012920"/>
    </source>
</evidence>
<dbReference type="GO" id="GO:0006528">
    <property type="term" value="P:asparagine metabolic process"/>
    <property type="evidence" value="ECO:0007669"/>
    <property type="project" value="InterPro"/>
</dbReference>
<dbReference type="PIRSF" id="PIRSF001220">
    <property type="entry name" value="L-ASNase_gatD"/>
    <property type="match status" value="1"/>
</dbReference>
<feature type="compositionally biased region" description="Polar residues" evidence="9">
    <location>
        <begin position="1"/>
        <end position="13"/>
    </location>
</feature>
<sequence length="336" mass="33767">MSTQDSTSANASETAPAGAANTSATAVAPARRIAVLTTGGTIACTTDSDGALVPTISGPELVRTVAARFPEGAIEFEVRELGELDSSNLTFADVDGILAAIAEALSDDTIDGVVVTHGTDTMEETAMAADAFHSDSRPVVFTGAQLPFDHPETDGPGNLFEAITIATDPSAQGIGALIVFGHAVLPARGATKWHTSDLLAFATNAPEEPVRPDPLPLTKLEGMKVDIVPAYLGADSSLIDAAVSAGARGLVIEGLGAGNVGDSFAAAIERALAAGIAVVMATRVPRGDVFAAYGGDGGGATLARHGVISAGCVHPAQARIILAAALAAGVHPQTLF</sequence>
<dbReference type="InterPro" id="IPR037152">
    <property type="entry name" value="L-asparaginase_N_sf"/>
</dbReference>
<dbReference type="InterPro" id="IPR006034">
    <property type="entry name" value="Asparaginase/glutaminase-like"/>
</dbReference>
<keyword evidence="13" id="KW-1185">Reference proteome</keyword>
<feature type="binding site" evidence="6">
    <location>
        <position position="86"/>
    </location>
    <ligand>
        <name>substrate</name>
    </ligand>
</feature>
<dbReference type="RefSeq" id="WP_053412402.1">
    <property type="nucleotide sequence ID" value="NZ_CP006841.1"/>
</dbReference>
<dbReference type="Pfam" id="PF00710">
    <property type="entry name" value="Asparaginase"/>
    <property type="match status" value="1"/>
</dbReference>
<dbReference type="PIRSF" id="PIRSF500176">
    <property type="entry name" value="L_ASNase"/>
    <property type="match status" value="1"/>
</dbReference>
<dbReference type="GO" id="GO:0004067">
    <property type="term" value="F:asparaginase activity"/>
    <property type="evidence" value="ECO:0007669"/>
    <property type="project" value="UniProtKB-UniRule"/>
</dbReference>
<protein>
    <recommendedName>
        <fullName evidence="2">asparaginase</fullName>
        <ecNumber evidence="2">3.5.1.1</ecNumber>
    </recommendedName>
</protein>
<evidence type="ECO:0000259" key="11">
    <source>
        <dbReference type="Pfam" id="PF17763"/>
    </source>
</evidence>
<dbReference type="Gene3D" id="3.40.50.1170">
    <property type="entry name" value="L-asparaginase, N-terminal domain"/>
    <property type="match status" value="1"/>
</dbReference>
<proteinExistence type="inferred from homology"/>
<dbReference type="PROSITE" id="PS00144">
    <property type="entry name" value="ASN_GLN_ASE_1"/>
    <property type="match status" value="1"/>
</dbReference>
<feature type="active site" description="O-isoaspartyl threonine intermediate" evidence="5">
    <location>
        <position position="41"/>
    </location>
</feature>
<reference evidence="12 13" key="1">
    <citation type="submission" date="2013-10" db="EMBL/GenBank/DDBJ databases">
        <title>Complete genome sequence of Corynebacterium lactis DSM 45799(T), isolated from raw cow milk.</title>
        <authorList>
            <person name="Ruckert C."/>
            <person name="Albersmeier A."/>
            <person name="Lipski A."/>
            <person name="Kalinowski J."/>
        </authorList>
    </citation>
    <scope>NUCLEOTIDE SEQUENCE [LARGE SCALE GENOMIC DNA]</scope>
    <source>
        <strain evidence="12 13">RW2-5</strain>
    </source>
</reference>
<dbReference type="PROSITE" id="PS00917">
    <property type="entry name" value="ASN_GLN_ASE_2"/>
    <property type="match status" value="1"/>
</dbReference>
<keyword evidence="3" id="KW-0378">Hydrolase</keyword>
<dbReference type="PRINTS" id="PR00139">
    <property type="entry name" value="ASNGLNASE"/>
</dbReference>
<dbReference type="SUPFAM" id="SSF53774">
    <property type="entry name" value="Glutaminase/Asparaginase"/>
    <property type="match status" value="1"/>
</dbReference>
<evidence type="ECO:0000256" key="9">
    <source>
        <dbReference type="SAM" id="MobiDB-lite"/>
    </source>
</evidence>
<dbReference type="CDD" id="cd08964">
    <property type="entry name" value="L-asparaginase_II"/>
    <property type="match status" value="1"/>
</dbReference>
<dbReference type="STRING" id="1408189.CLAC_07805"/>
<dbReference type="InterPro" id="IPR036152">
    <property type="entry name" value="Asp/glu_Ase-like_sf"/>
</dbReference>
<dbReference type="SFLD" id="SFLDS00057">
    <property type="entry name" value="Glutaminase/Asparaginase"/>
    <property type="match status" value="1"/>
</dbReference>
<evidence type="ECO:0000256" key="8">
    <source>
        <dbReference type="PROSITE-ProRule" id="PRU10100"/>
    </source>
</evidence>
<dbReference type="EMBL" id="CP006841">
    <property type="protein sequence ID" value="ALA67628.1"/>
    <property type="molecule type" value="Genomic_DNA"/>
</dbReference>
<evidence type="ECO:0000259" key="10">
    <source>
        <dbReference type="Pfam" id="PF00710"/>
    </source>
</evidence>
<feature type="compositionally biased region" description="Low complexity" evidence="9">
    <location>
        <begin position="14"/>
        <end position="23"/>
    </location>
</feature>
<evidence type="ECO:0000313" key="12">
    <source>
        <dbReference type="EMBL" id="ALA67628.1"/>
    </source>
</evidence>
<evidence type="ECO:0000313" key="13">
    <source>
        <dbReference type="Proteomes" id="UP000058446"/>
    </source>
</evidence>
<dbReference type="InterPro" id="IPR020827">
    <property type="entry name" value="Asparaginase/glutaminase_AS1"/>
</dbReference>
<feature type="region of interest" description="Disordered" evidence="9">
    <location>
        <begin position="1"/>
        <end position="23"/>
    </location>
</feature>
<evidence type="ECO:0000256" key="4">
    <source>
        <dbReference type="ARBA" id="ARBA00049366"/>
    </source>
</evidence>
<name>A0A0K2H109_9CORY</name>
<dbReference type="PANTHER" id="PTHR11707">
    <property type="entry name" value="L-ASPARAGINASE"/>
    <property type="match status" value="1"/>
</dbReference>
<feature type="binding site" evidence="6">
    <location>
        <begin position="119"/>
        <end position="120"/>
    </location>
    <ligand>
        <name>substrate</name>
    </ligand>
</feature>
<dbReference type="KEGG" id="clw:CLAC_07805"/>
<evidence type="ECO:0000256" key="3">
    <source>
        <dbReference type="ARBA" id="ARBA00022801"/>
    </source>
</evidence>
<feature type="active site" evidence="7">
    <location>
        <position position="41"/>
    </location>
</feature>
<dbReference type="OrthoDB" id="9788068at2"/>
<comment type="similarity">
    <text evidence="1">Belongs to the asparaginase 1 family.</text>
</comment>
<dbReference type="PANTHER" id="PTHR11707:SF28">
    <property type="entry name" value="60 KDA LYSOPHOSPHOLIPASE"/>
    <property type="match status" value="1"/>
</dbReference>
<evidence type="ECO:0000256" key="7">
    <source>
        <dbReference type="PROSITE-ProRule" id="PRU10099"/>
    </source>
</evidence>
<comment type="catalytic activity">
    <reaction evidence="4">
        <text>L-asparagine + H2O = L-aspartate + NH4(+)</text>
        <dbReference type="Rhea" id="RHEA:21016"/>
        <dbReference type="ChEBI" id="CHEBI:15377"/>
        <dbReference type="ChEBI" id="CHEBI:28938"/>
        <dbReference type="ChEBI" id="CHEBI:29991"/>
        <dbReference type="ChEBI" id="CHEBI:58048"/>
        <dbReference type="EC" id="3.5.1.1"/>
    </reaction>
</comment>
<dbReference type="InterPro" id="IPR027474">
    <property type="entry name" value="L-asparaginase_N"/>
</dbReference>
<feature type="domain" description="Asparaginase/glutaminase C-terminal" evidence="11">
    <location>
        <begin position="224"/>
        <end position="333"/>
    </location>
</feature>
<evidence type="ECO:0000256" key="1">
    <source>
        <dbReference type="ARBA" id="ARBA00010518"/>
    </source>
</evidence>
<evidence type="ECO:0000256" key="6">
    <source>
        <dbReference type="PIRSR" id="PIRSR001220-2"/>
    </source>
</evidence>
<gene>
    <name evidence="12" type="ORF">CLAC_07805</name>
</gene>
<dbReference type="SMART" id="SM00870">
    <property type="entry name" value="Asparaginase"/>
    <property type="match status" value="1"/>
</dbReference>